<sequence>MDKNLIALTHVCRDWREVLIAHSSLWARLDCTNAKKTHVYIERSKSSPLVIALYKSRDSFYLKDVLPLVIPHISRVTSISIIGNENTLQGSTKCVSCPVPLLRKLAIDLTCKSPPVLSGTLFNGDLSSLCTLSLGGVIPHLPWKNLSRLTTFVLHHVMPNKISVTRLLDFFMNAPFLRDIELYSIPDSSDAPPGRVVSLPCIETLTVFADRTHSSAFLSHLSLPSGALLHLEFDFSGDEFPLLDFLPGTTENLQNISCITSVYFDVNSAEISVGLDGSTGSLFMCGYRVDWPKAIMVGSDRRVLRSLDYFPPSGTQRLAITNYESPGPEEIDVSSHILDGMKDLRTLRLIQCNNLPFILALNPNRNFLKLTLCPELEELILYINEGSFNIGELTSMAKERASQGAKLSSITIVGLGFMPGEVLGLGEHVARVEYRVKDEPPQWDSAFGDEKD</sequence>
<gene>
    <name evidence="1" type="ORF">BDM02DRAFT_3273098</name>
</gene>
<protein>
    <submittedName>
        <fullName evidence="1">Uncharacterized protein</fullName>
    </submittedName>
</protein>
<evidence type="ECO:0000313" key="1">
    <source>
        <dbReference type="EMBL" id="KAF9643330.1"/>
    </source>
</evidence>
<keyword evidence="2" id="KW-1185">Reference proteome</keyword>
<evidence type="ECO:0000313" key="2">
    <source>
        <dbReference type="Proteomes" id="UP000886501"/>
    </source>
</evidence>
<reference evidence="1" key="1">
    <citation type="submission" date="2019-10" db="EMBL/GenBank/DDBJ databases">
        <authorList>
            <consortium name="DOE Joint Genome Institute"/>
            <person name="Kuo A."/>
            <person name="Miyauchi S."/>
            <person name="Kiss E."/>
            <person name="Drula E."/>
            <person name="Kohler A."/>
            <person name="Sanchez-Garcia M."/>
            <person name="Andreopoulos B."/>
            <person name="Barry K.W."/>
            <person name="Bonito G."/>
            <person name="Buee M."/>
            <person name="Carver A."/>
            <person name="Chen C."/>
            <person name="Cichocki N."/>
            <person name="Clum A."/>
            <person name="Culley D."/>
            <person name="Crous P.W."/>
            <person name="Fauchery L."/>
            <person name="Girlanda M."/>
            <person name="Hayes R."/>
            <person name="Keri Z."/>
            <person name="Labutti K."/>
            <person name="Lipzen A."/>
            <person name="Lombard V."/>
            <person name="Magnuson J."/>
            <person name="Maillard F."/>
            <person name="Morin E."/>
            <person name="Murat C."/>
            <person name="Nolan M."/>
            <person name="Ohm R."/>
            <person name="Pangilinan J."/>
            <person name="Pereira M."/>
            <person name="Perotto S."/>
            <person name="Peter M."/>
            <person name="Riley R."/>
            <person name="Sitrit Y."/>
            <person name="Stielow B."/>
            <person name="Szollosi G."/>
            <person name="Zifcakova L."/>
            <person name="Stursova M."/>
            <person name="Spatafora J.W."/>
            <person name="Tedersoo L."/>
            <person name="Vaario L.-M."/>
            <person name="Yamada A."/>
            <person name="Yan M."/>
            <person name="Wang P."/>
            <person name="Xu J."/>
            <person name="Bruns T."/>
            <person name="Baldrian P."/>
            <person name="Vilgalys R."/>
            <person name="Henrissat B."/>
            <person name="Grigoriev I.V."/>
            <person name="Hibbett D."/>
            <person name="Nagy L.G."/>
            <person name="Martin F.M."/>
        </authorList>
    </citation>
    <scope>NUCLEOTIDE SEQUENCE</scope>
    <source>
        <strain evidence="1">P2</strain>
    </source>
</reference>
<dbReference type="Proteomes" id="UP000886501">
    <property type="component" value="Unassembled WGS sequence"/>
</dbReference>
<accession>A0ACB6Z0V1</accession>
<comment type="caution">
    <text evidence="1">The sequence shown here is derived from an EMBL/GenBank/DDBJ whole genome shotgun (WGS) entry which is preliminary data.</text>
</comment>
<proteinExistence type="predicted"/>
<dbReference type="EMBL" id="MU118240">
    <property type="protein sequence ID" value="KAF9643330.1"/>
    <property type="molecule type" value="Genomic_DNA"/>
</dbReference>
<name>A0ACB6Z0V1_THEGA</name>
<organism evidence="1 2">
    <name type="scientific">Thelephora ganbajun</name>
    <name type="common">Ganba fungus</name>
    <dbReference type="NCBI Taxonomy" id="370292"/>
    <lineage>
        <taxon>Eukaryota</taxon>
        <taxon>Fungi</taxon>
        <taxon>Dikarya</taxon>
        <taxon>Basidiomycota</taxon>
        <taxon>Agaricomycotina</taxon>
        <taxon>Agaricomycetes</taxon>
        <taxon>Thelephorales</taxon>
        <taxon>Thelephoraceae</taxon>
        <taxon>Thelephora</taxon>
    </lineage>
</organism>
<reference evidence="1" key="2">
    <citation type="journal article" date="2020" name="Nat. Commun.">
        <title>Large-scale genome sequencing of mycorrhizal fungi provides insights into the early evolution of symbiotic traits.</title>
        <authorList>
            <person name="Miyauchi S."/>
            <person name="Kiss E."/>
            <person name="Kuo A."/>
            <person name="Drula E."/>
            <person name="Kohler A."/>
            <person name="Sanchez-Garcia M."/>
            <person name="Morin E."/>
            <person name="Andreopoulos B."/>
            <person name="Barry K.W."/>
            <person name="Bonito G."/>
            <person name="Buee M."/>
            <person name="Carver A."/>
            <person name="Chen C."/>
            <person name="Cichocki N."/>
            <person name="Clum A."/>
            <person name="Culley D."/>
            <person name="Crous P.W."/>
            <person name="Fauchery L."/>
            <person name="Girlanda M."/>
            <person name="Hayes R.D."/>
            <person name="Keri Z."/>
            <person name="LaButti K."/>
            <person name="Lipzen A."/>
            <person name="Lombard V."/>
            <person name="Magnuson J."/>
            <person name="Maillard F."/>
            <person name="Murat C."/>
            <person name="Nolan M."/>
            <person name="Ohm R.A."/>
            <person name="Pangilinan J."/>
            <person name="Pereira M.F."/>
            <person name="Perotto S."/>
            <person name="Peter M."/>
            <person name="Pfister S."/>
            <person name="Riley R."/>
            <person name="Sitrit Y."/>
            <person name="Stielow J.B."/>
            <person name="Szollosi G."/>
            <person name="Zifcakova L."/>
            <person name="Stursova M."/>
            <person name="Spatafora J.W."/>
            <person name="Tedersoo L."/>
            <person name="Vaario L.M."/>
            <person name="Yamada A."/>
            <person name="Yan M."/>
            <person name="Wang P."/>
            <person name="Xu J."/>
            <person name="Bruns T."/>
            <person name="Baldrian P."/>
            <person name="Vilgalys R."/>
            <person name="Dunand C."/>
            <person name="Henrissat B."/>
            <person name="Grigoriev I.V."/>
            <person name="Hibbett D."/>
            <person name="Nagy L.G."/>
            <person name="Martin F.M."/>
        </authorList>
    </citation>
    <scope>NUCLEOTIDE SEQUENCE</scope>
    <source>
        <strain evidence="1">P2</strain>
    </source>
</reference>